<keyword evidence="2" id="KW-1003">Cell membrane</keyword>
<feature type="transmembrane region" description="Helical" evidence="6">
    <location>
        <begin position="227"/>
        <end position="243"/>
    </location>
</feature>
<dbReference type="PANTHER" id="PTHR42723">
    <property type="entry name" value="CHLOROPHYLL SYNTHASE"/>
    <property type="match status" value="1"/>
</dbReference>
<evidence type="ECO:0000256" key="4">
    <source>
        <dbReference type="ARBA" id="ARBA00022989"/>
    </source>
</evidence>
<evidence type="ECO:0000256" key="3">
    <source>
        <dbReference type="ARBA" id="ARBA00022692"/>
    </source>
</evidence>
<evidence type="ECO:0000256" key="2">
    <source>
        <dbReference type="ARBA" id="ARBA00022475"/>
    </source>
</evidence>
<keyword evidence="8" id="KW-1185">Reference proteome</keyword>
<feature type="transmembrane region" description="Helical" evidence="6">
    <location>
        <begin position="20"/>
        <end position="41"/>
    </location>
</feature>
<organism evidence="7 8">
    <name type="scientific">Chitinophaga horti</name>
    <dbReference type="NCBI Taxonomy" id="2920382"/>
    <lineage>
        <taxon>Bacteria</taxon>
        <taxon>Pseudomonadati</taxon>
        <taxon>Bacteroidota</taxon>
        <taxon>Chitinophagia</taxon>
        <taxon>Chitinophagales</taxon>
        <taxon>Chitinophagaceae</taxon>
        <taxon>Chitinophaga</taxon>
    </lineage>
</organism>
<accession>A0ABY6J138</accession>
<gene>
    <name evidence="7" type="primary">eboC</name>
    <name evidence="7" type="ORF">MKQ68_18500</name>
</gene>
<keyword evidence="5 6" id="KW-0472">Membrane</keyword>
<protein>
    <submittedName>
        <fullName evidence="7">UbiA-like protein EboC</fullName>
    </submittedName>
</protein>
<evidence type="ECO:0000256" key="6">
    <source>
        <dbReference type="SAM" id="Phobius"/>
    </source>
</evidence>
<dbReference type="EMBL" id="CP107006">
    <property type="protein sequence ID" value="UYQ92081.1"/>
    <property type="molecule type" value="Genomic_DNA"/>
</dbReference>
<feature type="transmembrane region" description="Helical" evidence="6">
    <location>
        <begin position="263"/>
        <end position="289"/>
    </location>
</feature>
<reference evidence="7" key="1">
    <citation type="submission" date="2022-10" db="EMBL/GenBank/DDBJ databases">
        <title>Chitinophaga sp. nov., isolated from soil.</title>
        <authorList>
            <person name="Jeon C.O."/>
        </authorList>
    </citation>
    <scope>NUCLEOTIDE SEQUENCE</scope>
    <source>
        <strain evidence="7">R8</strain>
    </source>
</reference>
<feature type="transmembrane region" description="Helical" evidence="6">
    <location>
        <begin position="200"/>
        <end position="221"/>
    </location>
</feature>
<sequence>MSYIRNKLLGYLRLMRPANIITAVADILAGVAISGFWLVSHTFTADWLLPVLCLALATGGLYGGGVVFNDVFDAQLDSRERPERPIPSGVVSKTQAVILGIYLLMIGVLAAFTVNPTAGFIALLTALAALVYNKWGKHLDVAGPINMGICRGLNLLLGMSIAGEGVLLQYGWLALVPVLYIGAITMISRDEVHGGKTGPLKTAGLMYLVVCLVIAAVAVLQHRVWETLPFIALFCFLIYTPLLKAMKEPTGPNIGKSVKGGIIALIVMNAAWATAFAGFVPGLIILALLPVSMALGKAFAVT</sequence>
<feature type="transmembrane region" description="Helical" evidence="6">
    <location>
        <begin position="90"/>
        <end position="111"/>
    </location>
</feature>
<dbReference type="InterPro" id="IPR044878">
    <property type="entry name" value="UbiA_sf"/>
</dbReference>
<dbReference type="NCBIfam" id="NF035940">
    <property type="entry name" value="prenyl_rel_EboC"/>
    <property type="match status" value="1"/>
</dbReference>
<feature type="transmembrane region" description="Helical" evidence="6">
    <location>
        <begin position="145"/>
        <end position="163"/>
    </location>
</feature>
<feature type="transmembrane region" description="Helical" evidence="6">
    <location>
        <begin position="47"/>
        <end position="69"/>
    </location>
</feature>
<dbReference type="InterPro" id="IPR000537">
    <property type="entry name" value="UbiA_prenyltransferase"/>
</dbReference>
<dbReference type="Pfam" id="PF01040">
    <property type="entry name" value="UbiA"/>
    <property type="match status" value="1"/>
</dbReference>
<evidence type="ECO:0000313" key="7">
    <source>
        <dbReference type="EMBL" id="UYQ92081.1"/>
    </source>
</evidence>
<dbReference type="Gene3D" id="1.10.357.140">
    <property type="entry name" value="UbiA prenyltransferase"/>
    <property type="match status" value="1"/>
</dbReference>
<keyword evidence="3 6" id="KW-0812">Transmembrane</keyword>
<feature type="transmembrane region" description="Helical" evidence="6">
    <location>
        <begin position="169"/>
        <end position="188"/>
    </location>
</feature>
<dbReference type="RefSeq" id="WP_264280410.1">
    <property type="nucleotide sequence ID" value="NZ_CP107006.1"/>
</dbReference>
<name>A0ABY6J138_9BACT</name>
<dbReference type="CDD" id="cd13964">
    <property type="entry name" value="PT_UbiA_1"/>
    <property type="match status" value="1"/>
</dbReference>
<proteinExistence type="predicted"/>
<dbReference type="PANTHER" id="PTHR42723:SF1">
    <property type="entry name" value="CHLOROPHYLL SYNTHASE, CHLOROPLASTIC"/>
    <property type="match status" value="1"/>
</dbReference>
<evidence type="ECO:0000256" key="5">
    <source>
        <dbReference type="ARBA" id="ARBA00023136"/>
    </source>
</evidence>
<keyword evidence="4 6" id="KW-1133">Transmembrane helix</keyword>
<dbReference type="InterPro" id="IPR050475">
    <property type="entry name" value="Prenyltransferase_related"/>
</dbReference>
<dbReference type="Proteomes" id="UP001162741">
    <property type="component" value="Chromosome"/>
</dbReference>
<evidence type="ECO:0000313" key="8">
    <source>
        <dbReference type="Proteomes" id="UP001162741"/>
    </source>
</evidence>
<evidence type="ECO:0000256" key="1">
    <source>
        <dbReference type="ARBA" id="ARBA00004141"/>
    </source>
</evidence>
<comment type="subcellular location">
    <subcellularLocation>
        <location evidence="1">Membrane</location>
        <topology evidence="1">Multi-pass membrane protein</topology>
    </subcellularLocation>
</comment>